<gene>
    <name evidence="2" type="ORF">E1294_02005</name>
</gene>
<protein>
    <submittedName>
        <fullName evidence="2">Uncharacterized protein</fullName>
    </submittedName>
</protein>
<organism evidence="2 3">
    <name type="scientific">Nonomuraea diastatica</name>
    <dbReference type="NCBI Taxonomy" id="1848329"/>
    <lineage>
        <taxon>Bacteria</taxon>
        <taxon>Bacillati</taxon>
        <taxon>Actinomycetota</taxon>
        <taxon>Actinomycetes</taxon>
        <taxon>Streptosporangiales</taxon>
        <taxon>Streptosporangiaceae</taxon>
        <taxon>Nonomuraea</taxon>
    </lineage>
</organism>
<reference evidence="2 3" key="1">
    <citation type="submission" date="2019-03" db="EMBL/GenBank/DDBJ databases">
        <title>Draft genome sequences of novel Actinobacteria.</title>
        <authorList>
            <person name="Sahin N."/>
            <person name="Ay H."/>
            <person name="Saygin H."/>
        </authorList>
    </citation>
    <scope>NUCLEOTIDE SEQUENCE [LARGE SCALE GENOMIC DNA]</scope>
    <source>
        <strain evidence="2 3">KC712</strain>
    </source>
</reference>
<evidence type="ECO:0000313" key="3">
    <source>
        <dbReference type="Proteomes" id="UP000294543"/>
    </source>
</evidence>
<feature type="region of interest" description="Disordered" evidence="1">
    <location>
        <begin position="43"/>
        <end position="65"/>
    </location>
</feature>
<dbReference type="EMBL" id="SMKP01000004">
    <property type="protein sequence ID" value="TDD25712.1"/>
    <property type="molecule type" value="Genomic_DNA"/>
</dbReference>
<proteinExistence type="predicted"/>
<dbReference type="AlphaFoldDB" id="A0A4R4X5W9"/>
<name>A0A4R4X5W9_9ACTN</name>
<evidence type="ECO:0000256" key="1">
    <source>
        <dbReference type="SAM" id="MobiDB-lite"/>
    </source>
</evidence>
<sequence length="65" mass="6784">MRDSARLGDALTTAVNLAAGVRERPQAAGAAPEQTCAQLADLRERGVEAPRPGGQAGDERHFGRS</sequence>
<comment type="caution">
    <text evidence="2">The sequence shown here is derived from an EMBL/GenBank/DDBJ whole genome shotgun (WGS) entry which is preliminary data.</text>
</comment>
<evidence type="ECO:0000313" key="2">
    <source>
        <dbReference type="EMBL" id="TDD25712.1"/>
    </source>
</evidence>
<dbReference type="Proteomes" id="UP000294543">
    <property type="component" value="Unassembled WGS sequence"/>
</dbReference>
<dbReference type="RefSeq" id="WP_132503895.1">
    <property type="nucleotide sequence ID" value="NZ_SMKP01000004.1"/>
</dbReference>
<keyword evidence="3" id="KW-1185">Reference proteome</keyword>
<accession>A0A4R4X5W9</accession>